<evidence type="ECO:0008006" key="5">
    <source>
        <dbReference type="Google" id="ProtNLM"/>
    </source>
</evidence>
<keyword evidence="4" id="KW-1185">Reference proteome</keyword>
<feature type="region of interest" description="Disordered" evidence="1">
    <location>
        <begin position="48"/>
        <end position="70"/>
    </location>
</feature>
<feature type="region of interest" description="Disordered" evidence="1">
    <location>
        <begin position="187"/>
        <end position="217"/>
    </location>
</feature>
<gene>
    <name evidence="3" type="ORF">RHSIM_Rhsim07G0013700</name>
</gene>
<sequence>MSNQPSPPLPLLLLLLTVTLVGTSQFFRFAEGGQRRIHITDELDDVVDDEEDEEWKQWGKKPPPEYDPPPTDFSGMELPQIQAEMMKRQFGRVFGFVKLRLGGAKRTRDMVSDIAMQWSKLSRTGAIETKFTGFDLGTIMFTMERGQDSLELKEFILNQPEAYEIKIGEQIFRRPGDPPFELLLEKLHNDKNTADNASPIEDNASPTEDDVHQKDEL</sequence>
<evidence type="ECO:0000313" key="4">
    <source>
        <dbReference type="Proteomes" id="UP000626092"/>
    </source>
</evidence>
<evidence type="ECO:0000313" key="3">
    <source>
        <dbReference type="EMBL" id="KAF7138635.1"/>
    </source>
</evidence>
<dbReference type="Gene3D" id="3.30.70.260">
    <property type="match status" value="1"/>
</dbReference>
<dbReference type="PANTHER" id="PTHR36357:SF1">
    <property type="entry name" value="OS03G0148300 PROTEIN"/>
    <property type="match status" value="1"/>
</dbReference>
<evidence type="ECO:0000256" key="1">
    <source>
        <dbReference type="SAM" id="MobiDB-lite"/>
    </source>
</evidence>
<comment type="caution">
    <text evidence="3">The sequence shown here is derived from an EMBL/GenBank/DDBJ whole genome shotgun (WGS) entry which is preliminary data.</text>
</comment>
<dbReference type="OrthoDB" id="75833at2759"/>
<reference evidence="3" key="1">
    <citation type="submission" date="2019-11" db="EMBL/GenBank/DDBJ databases">
        <authorList>
            <person name="Liu Y."/>
            <person name="Hou J."/>
            <person name="Li T.-Q."/>
            <person name="Guan C.-H."/>
            <person name="Wu X."/>
            <person name="Wu H.-Z."/>
            <person name="Ling F."/>
            <person name="Zhang R."/>
            <person name="Shi X.-G."/>
            <person name="Ren J.-P."/>
            <person name="Chen E.-F."/>
            <person name="Sun J.-M."/>
        </authorList>
    </citation>
    <scope>NUCLEOTIDE SEQUENCE</scope>
    <source>
        <strain evidence="3">Adult_tree_wgs_1</strain>
        <tissue evidence="3">Leaves</tissue>
    </source>
</reference>
<keyword evidence="2" id="KW-0732">Signal</keyword>
<feature type="signal peptide" evidence="2">
    <location>
        <begin position="1"/>
        <end position="23"/>
    </location>
</feature>
<name>A0A834LJF5_RHOSS</name>
<dbReference type="PANTHER" id="PTHR36357">
    <property type="entry name" value="OS03G0148300 PROTEIN"/>
    <property type="match status" value="1"/>
</dbReference>
<dbReference type="AlphaFoldDB" id="A0A834LJF5"/>
<accession>A0A834LJF5</accession>
<proteinExistence type="predicted"/>
<dbReference type="EMBL" id="WJXA01000007">
    <property type="protein sequence ID" value="KAF7138635.1"/>
    <property type="molecule type" value="Genomic_DNA"/>
</dbReference>
<evidence type="ECO:0000256" key="2">
    <source>
        <dbReference type="SAM" id="SignalP"/>
    </source>
</evidence>
<dbReference type="Proteomes" id="UP000626092">
    <property type="component" value="Unassembled WGS sequence"/>
</dbReference>
<feature type="chain" id="PRO_5032945440" description="Mesoderm development candidate 2" evidence="2">
    <location>
        <begin position="24"/>
        <end position="217"/>
    </location>
</feature>
<protein>
    <recommendedName>
        <fullName evidence="5">Mesoderm development candidate 2</fullName>
    </recommendedName>
</protein>
<organism evidence="3 4">
    <name type="scientific">Rhododendron simsii</name>
    <name type="common">Sims's rhododendron</name>
    <dbReference type="NCBI Taxonomy" id="118357"/>
    <lineage>
        <taxon>Eukaryota</taxon>
        <taxon>Viridiplantae</taxon>
        <taxon>Streptophyta</taxon>
        <taxon>Embryophyta</taxon>
        <taxon>Tracheophyta</taxon>
        <taxon>Spermatophyta</taxon>
        <taxon>Magnoliopsida</taxon>
        <taxon>eudicotyledons</taxon>
        <taxon>Gunneridae</taxon>
        <taxon>Pentapetalae</taxon>
        <taxon>asterids</taxon>
        <taxon>Ericales</taxon>
        <taxon>Ericaceae</taxon>
        <taxon>Ericoideae</taxon>
        <taxon>Rhodoreae</taxon>
        <taxon>Rhododendron</taxon>
    </lineage>
</organism>